<dbReference type="GO" id="GO:0016020">
    <property type="term" value="C:membrane"/>
    <property type="evidence" value="ECO:0007669"/>
    <property type="project" value="GOC"/>
</dbReference>
<dbReference type="GO" id="GO:0051999">
    <property type="term" value="P:mannosyl-inositol phosphorylceramide biosynthetic process"/>
    <property type="evidence" value="ECO:0007669"/>
    <property type="project" value="TreeGrafter"/>
</dbReference>
<dbReference type="AlphaFoldDB" id="A0A222E348"/>
<dbReference type="InterPro" id="IPR011990">
    <property type="entry name" value="TPR-like_helical_dom_sf"/>
</dbReference>
<dbReference type="PANTHER" id="PTHR32385">
    <property type="entry name" value="MANNOSYL PHOSPHORYLINOSITOL CERAMIDE SYNTHASE"/>
    <property type="match status" value="1"/>
</dbReference>
<dbReference type="Gene3D" id="1.25.40.10">
    <property type="entry name" value="Tetratricopeptide repeat domain"/>
    <property type="match status" value="2"/>
</dbReference>
<dbReference type="SMART" id="SM00028">
    <property type="entry name" value="TPR"/>
    <property type="match status" value="8"/>
</dbReference>
<organism evidence="2 3">
    <name type="scientific">Antarctobacter heliothermus</name>
    <dbReference type="NCBI Taxonomy" id="74033"/>
    <lineage>
        <taxon>Bacteria</taxon>
        <taxon>Pseudomonadati</taxon>
        <taxon>Pseudomonadota</taxon>
        <taxon>Alphaproteobacteria</taxon>
        <taxon>Rhodobacterales</taxon>
        <taxon>Roseobacteraceae</taxon>
        <taxon>Antarctobacter</taxon>
    </lineage>
</organism>
<dbReference type="Pfam" id="PF13432">
    <property type="entry name" value="TPR_16"/>
    <property type="match status" value="3"/>
</dbReference>
<sequence length="947" mass="102635">MIETPIPDLLALARTRQAEGDPDAADQLYQQVLTQRPHHAGAWLARIELALGRGRSSQALELCDTALPLCPGHRTALQSKRARAMEAEGDRDAALAMLSDLRAEAPDDLPLAAVTAGMLHRAGAMEQAEQAYRHVLTLRPDHAGAWMSVVEIALAQGNADQALTLATEAERHCPAHVVPLQIKRLRALEAVGQADAALELVKSLRETIPENAQVALIEARLRRKSGDLSAADTALDAVLAQQPDHVGAWLGRIDIAQTSGDPDRALALADAALDQRSDDPALIARRAGLMVHMGQPGAAIATLRAALERTPSETRLRLELARAQMNAGQAKEARTLFADCLEEAPQMDAARLGLAEAHQALGEPEAGLTALSGHEQRSPALGLRAAELRLQTGQRGAMRDLLDNLVTAAPGMTEPELLRFFKLGEQADHVEAALAVMECVTARSQISPLIAQFLASRVRVIVAPDTAVRVTDALEQRLAPSRRAEFRAFVAGLFAGPEEALTRARTDLTSPRDTQGAALIGERLLDAGRAKLAFRYLRICVARWPNAPHLRRQFLRACIETGQLSAGHAWLDHLSDRFPDLDHGFDRMQLMTQQGRLEETRDMAEARAAAGIKTLSPRQFLDLALALGDVEKSAELAARVQREPGAGRQNAAHFSTTLHGAQFNELRLYAAARDHALAAGEEAAQVEARLAHDFFYPAKRIVAAHAPQLGPRSVSSAVPTAVPKLIFQYWNTPKVPEEVARVMQSWQDAPGFEHRLFDRQAALSFLRDHFGPRHARAFQLANSAAEECDFLRLCLLYRHGGIYADADDLLIGDASQLIAEGPGLIVTAEPWGALANNVICAPVGHPAMLWALQAAGRSLLARENDGTWFKTGPGLMTRAAANWLGQATPAETETGLTILTQAQLASHVQPHVRLSYKMSGQYWNARDRHAPQPLVAAFGRLADSDRA</sequence>
<dbReference type="Pfam" id="PF04488">
    <property type="entry name" value="Gly_transf_sug"/>
    <property type="match status" value="1"/>
</dbReference>
<keyword evidence="1" id="KW-0808">Transferase</keyword>
<proteinExistence type="predicted"/>
<dbReference type="Pfam" id="PF14559">
    <property type="entry name" value="TPR_19"/>
    <property type="match status" value="1"/>
</dbReference>
<dbReference type="SUPFAM" id="SSF48452">
    <property type="entry name" value="TPR-like"/>
    <property type="match status" value="2"/>
</dbReference>
<dbReference type="SUPFAM" id="SSF53448">
    <property type="entry name" value="Nucleotide-diphospho-sugar transferases"/>
    <property type="match status" value="1"/>
</dbReference>
<evidence type="ECO:0000313" key="3">
    <source>
        <dbReference type="Proteomes" id="UP000203589"/>
    </source>
</evidence>
<dbReference type="InterPro" id="IPR051706">
    <property type="entry name" value="Glycosyltransferase_domain"/>
</dbReference>
<name>A0A222E348_9RHOB</name>
<gene>
    <name evidence="2" type="ORF">ANTHELSMS3_01905</name>
</gene>
<dbReference type="OrthoDB" id="146908at2"/>
<dbReference type="KEGG" id="aht:ANTHELSMS3_01905"/>
<dbReference type="EMBL" id="CP022540">
    <property type="protein sequence ID" value="ASP20590.1"/>
    <property type="molecule type" value="Genomic_DNA"/>
</dbReference>
<dbReference type="Proteomes" id="UP000203589">
    <property type="component" value="Chromosome"/>
</dbReference>
<evidence type="ECO:0000313" key="2">
    <source>
        <dbReference type="EMBL" id="ASP20590.1"/>
    </source>
</evidence>
<dbReference type="InterPro" id="IPR007577">
    <property type="entry name" value="GlycoTrfase_DXD_sugar-bd_CS"/>
</dbReference>
<dbReference type="Gene3D" id="3.90.550.20">
    <property type="match status" value="1"/>
</dbReference>
<reference evidence="2 3" key="1">
    <citation type="submission" date="2017-07" db="EMBL/GenBank/DDBJ databases">
        <title>Genome Sequence of Antarctobacter heliothermus Strain SMS3 Isolated from a culture of the Diatom Skeletonema marinoi.</title>
        <authorList>
            <person name="Topel M."/>
            <person name="Pinder M.I.M."/>
            <person name="Johansson O.N."/>
            <person name="Kourtchenko O."/>
            <person name="Godhe A."/>
            <person name="Clarke A.K."/>
        </authorList>
    </citation>
    <scope>NUCLEOTIDE SEQUENCE [LARGE SCALE GENOMIC DNA]</scope>
    <source>
        <strain evidence="2 3">SMS3</strain>
    </source>
</reference>
<dbReference type="InterPro" id="IPR029044">
    <property type="entry name" value="Nucleotide-diphossugar_trans"/>
</dbReference>
<dbReference type="RefSeq" id="WP_094034637.1">
    <property type="nucleotide sequence ID" value="NZ_CP022540.1"/>
</dbReference>
<accession>A0A222E348</accession>
<dbReference type="GO" id="GO:0000030">
    <property type="term" value="F:mannosyltransferase activity"/>
    <property type="evidence" value="ECO:0007669"/>
    <property type="project" value="TreeGrafter"/>
</dbReference>
<dbReference type="PANTHER" id="PTHR32385:SF15">
    <property type="entry name" value="INOSITOL PHOSPHOCERAMIDE MANNOSYLTRANSFERASE 1"/>
    <property type="match status" value="1"/>
</dbReference>
<dbReference type="InterPro" id="IPR019734">
    <property type="entry name" value="TPR_rpt"/>
</dbReference>
<keyword evidence="3" id="KW-1185">Reference proteome</keyword>
<evidence type="ECO:0000256" key="1">
    <source>
        <dbReference type="ARBA" id="ARBA00022679"/>
    </source>
</evidence>
<protein>
    <submittedName>
        <fullName evidence="2">Cellulose synthase subunit BcsC</fullName>
    </submittedName>
</protein>